<dbReference type="Pfam" id="PF04542">
    <property type="entry name" value="Sigma70_r2"/>
    <property type="match status" value="1"/>
</dbReference>
<dbReference type="PANTHER" id="PTHR43133:SF46">
    <property type="entry name" value="RNA POLYMERASE SIGMA-70 FACTOR ECF SUBFAMILY"/>
    <property type="match status" value="1"/>
</dbReference>
<evidence type="ECO:0000313" key="7">
    <source>
        <dbReference type="EMBL" id="EHQ25784.1"/>
    </source>
</evidence>
<dbReference type="InterPro" id="IPR039425">
    <property type="entry name" value="RNA_pol_sigma-70-like"/>
</dbReference>
<dbReference type="GO" id="GO:0006352">
    <property type="term" value="P:DNA-templated transcription initiation"/>
    <property type="evidence" value="ECO:0007669"/>
    <property type="project" value="InterPro"/>
</dbReference>
<feature type="domain" description="RNA polymerase sigma factor 70 region 4 type 2" evidence="6">
    <location>
        <begin position="122"/>
        <end position="172"/>
    </location>
</feature>
<gene>
    <name evidence="7" type="ORF">Mucpa_1627</name>
</gene>
<dbReference type="InterPro" id="IPR013325">
    <property type="entry name" value="RNA_pol_sigma_r2"/>
</dbReference>
<dbReference type="InterPro" id="IPR014284">
    <property type="entry name" value="RNA_pol_sigma-70_dom"/>
</dbReference>
<dbReference type="Proteomes" id="UP000002774">
    <property type="component" value="Chromosome"/>
</dbReference>
<dbReference type="HOGENOM" id="CLU_047691_4_3_10"/>
<feature type="domain" description="RNA polymerase sigma-70 region 2" evidence="5">
    <location>
        <begin position="27"/>
        <end position="93"/>
    </location>
</feature>
<dbReference type="EMBL" id="CM001403">
    <property type="protein sequence ID" value="EHQ25784.1"/>
    <property type="molecule type" value="Genomic_DNA"/>
</dbReference>
<evidence type="ECO:0000313" key="8">
    <source>
        <dbReference type="Proteomes" id="UP000002774"/>
    </source>
</evidence>
<proteinExistence type="inferred from homology"/>
<evidence type="ECO:0000259" key="6">
    <source>
        <dbReference type="Pfam" id="PF08281"/>
    </source>
</evidence>
<dbReference type="Gene3D" id="1.10.10.10">
    <property type="entry name" value="Winged helix-like DNA-binding domain superfamily/Winged helix DNA-binding domain"/>
    <property type="match status" value="1"/>
</dbReference>
<keyword evidence="8" id="KW-1185">Reference proteome</keyword>
<dbReference type="InterPro" id="IPR013324">
    <property type="entry name" value="RNA_pol_sigma_r3/r4-like"/>
</dbReference>
<dbReference type="eggNOG" id="COG1595">
    <property type="taxonomic scope" value="Bacteria"/>
</dbReference>
<sequence>MPLYKELADDQILQSWISGDDQAFAEIYNRYWKRLVALAYTHTKDKFLAEEITQEVFLSLLNRKDSLKILTLSAYLNSAVKFAIYKYIYSRNRRIEIFNAVTKNAKGELPDEIVHAKFLNEYLNDVINKLPEKCRMAYGYSREMGLSTKQIAELMGISERTVEYHILKALNTLKIHLKEFLMIVTIVKFLSNIK</sequence>
<keyword evidence="2" id="KW-0805">Transcription regulation</keyword>
<evidence type="ECO:0000256" key="4">
    <source>
        <dbReference type="ARBA" id="ARBA00023163"/>
    </source>
</evidence>
<evidence type="ECO:0000256" key="3">
    <source>
        <dbReference type="ARBA" id="ARBA00023082"/>
    </source>
</evidence>
<keyword evidence="3" id="KW-0731">Sigma factor</keyword>
<dbReference type="OrthoDB" id="1097528at2"/>
<reference evidence="7" key="1">
    <citation type="submission" date="2011-09" db="EMBL/GenBank/DDBJ databases">
        <title>The permanent draft genome of Mucilaginibacter paludis DSM 18603.</title>
        <authorList>
            <consortium name="US DOE Joint Genome Institute (JGI-PGF)"/>
            <person name="Lucas S."/>
            <person name="Han J."/>
            <person name="Lapidus A."/>
            <person name="Bruce D."/>
            <person name="Goodwin L."/>
            <person name="Pitluck S."/>
            <person name="Peters L."/>
            <person name="Kyrpides N."/>
            <person name="Mavromatis K."/>
            <person name="Ivanova N."/>
            <person name="Mikhailova N."/>
            <person name="Held B."/>
            <person name="Detter J.C."/>
            <person name="Tapia R."/>
            <person name="Han C."/>
            <person name="Land M."/>
            <person name="Hauser L."/>
            <person name="Markowitz V."/>
            <person name="Cheng J.-F."/>
            <person name="Hugenholtz P."/>
            <person name="Woyke T."/>
            <person name="Wu D."/>
            <person name="Tindall B."/>
            <person name="Brambilla E."/>
            <person name="Klenk H.-P."/>
            <person name="Eisen J.A."/>
        </authorList>
    </citation>
    <scope>NUCLEOTIDE SEQUENCE [LARGE SCALE GENOMIC DNA]</scope>
    <source>
        <strain evidence="7">DSM 18603</strain>
    </source>
</reference>
<comment type="similarity">
    <text evidence="1">Belongs to the sigma-70 factor family. ECF subfamily.</text>
</comment>
<dbReference type="GO" id="GO:0016987">
    <property type="term" value="F:sigma factor activity"/>
    <property type="evidence" value="ECO:0007669"/>
    <property type="project" value="UniProtKB-KW"/>
</dbReference>
<dbReference type="NCBIfam" id="TIGR02937">
    <property type="entry name" value="sigma70-ECF"/>
    <property type="match status" value="1"/>
</dbReference>
<dbReference type="GO" id="GO:0003677">
    <property type="term" value="F:DNA binding"/>
    <property type="evidence" value="ECO:0007669"/>
    <property type="project" value="InterPro"/>
</dbReference>
<dbReference type="STRING" id="714943.Mucpa_1627"/>
<dbReference type="PANTHER" id="PTHR43133">
    <property type="entry name" value="RNA POLYMERASE ECF-TYPE SIGMA FACTO"/>
    <property type="match status" value="1"/>
</dbReference>
<dbReference type="Pfam" id="PF08281">
    <property type="entry name" value="Sigma70_r4_2"/>
    <property type="match status" value="1"/>
</dbReference>
<dbReference type="Gene3D" id="1.10.1740.10">
    <property type="match status" value="1"/>
</dbReference>
<accession>H1Y4F0</accession>
<name>H1Y4F0_9SPHI</name>
<evidence type="ECO:0000256" key="2">
    <source>
        <dbReference type="ARBA" id="ARBA00023015"/>
    </source>
</evidence>
<dbReference type="RefSeq" id="WP_008505667.1">
    <property type="nucleotide sequence ID" value="NZ_CM001403.1"/>
</dbReference>
<dbReference type="SUPFAM" id="SSF88659">
    <property type="entry name" value="Sigma3 and sigma4 domains of RNA polymerase sigma factors"/>
    <property type="match status" value="1"/>
</dbReference>
<dbReference type="InterPro" id="IPR013249">
    <property type="entry name" value="RNA_pol_sigma70_r4_t2"/>
</dbReference>
<dbReference type="InterPro" id="IPR036388">
    <property type="entry name" value="WH-like_DNA-bd_sf"/>
</dbReference>
<evidence type="ECO:0000256" key="1">
    <source>
        <dbReference type="ARBA" id="ARBA00010641"/>
    </source>
</evidence>
<protein>
    <submittedName>
        <fullName evidence="7">RNA polymerase, sigma-24 subunit, ECF subfamily</fullName>
    </submittedName>
</protein>
<keyword evidence="4" id="KW-0804">Transcription</keyword>
<dbReference type="SUPFAM" id="SSF88946">
    <property type="entry name" value="Sigma2 domain of RNA polymerase sigma factors"/>
    <property type="match status" value="1"/>
</dbReference>
<dbReference type="InterPro" id="IPR007627">
    <property type="entry name" value="RNA_pol_sigma70_r2"/>
</dbReference>
<evidence type="ECO:0000259" key="5">
    <source>
        <dbReference type="Pfam" id="PF04542"/>
    </source>
</evidence>
<organism evidence="7 8">
    <name type="scientific">Mucilaginibacter paludis DSM 18603</name>
    <dbReference type="NCBI Taxonomy" id="714943"/>
    <lineage>
        <taxon>Bacteria</taxon>
        <taxon>Pseudomonadati</taxon>
        <taxon>Bacteroidota</taxon>
        <taxon>Sphingobacteriia</taxon>
        <taxon>Sphingobacteriales</taxon>
        <taxon>Sphingobacteriaceae</taxon>
        <taxon>Mucilaginibacter</taxon>
    </lineage>
</organism>
<dbReference type="AlphaFoldDB" id="H1Y4F0"/>